<proteinExistence type="predicted"/>
<protein>
    <submittedName>
        <fullName evidence="1">Uncharacterized protein</fullName>
    </submittedName>
</protein>
<reference evidence="2" key="1">
    <citation type="journal article" date="2012" name="J. Bacteriol.">
        <title>Genome Sequence of Micromonospora lupini Lupac 08, Isolated from Root Nodules of Lupinus angustifolius.</title>
        <authorList>
            <person name="Alonso-Vega P."/>
            <person name="Normand P."/>
            <person name="Bacigalupe R."/>
            <person name="Pujic P."/>
            <person name="Lajus A."/>
            <person name="Vallenet D."/>
            <person name="Carro L."/>
            <person name="Coll P."/>
            <person name="Trujillo M.E."/>
        </authorList>
    </citation>
    <scope>NUCLEOTIDE SEQUENCE [LARGE SCALE GENOMIC DNA]</scope>
    <source>
        <strain evidence="2">Lupac 08</strain>
    </source>
</reference>
<comment type="caution">
    <text evidence="1">The sequence shown here is derived from an EMBL/GenBank/DDBJ whole genome shotgun (WGS) entry which is preliminary data.</text>
</comment>
<accession>I0L9W7</accession>
<evidence type="ECO:0000313" key="1">
    <source>
        <dbReference type="EMBL" id="CCH20614.1"/>
    </source>
</evidence>
<dbReference type="STRING" id="1150864.MILUP08_45498"/>
<gene>
    <name evidence="1" type="ORF">MILUP08_45498</name>
</gene>
<dbReference type="AlphaFoldDB" id="I0L9W7"/>
<keyword evidence="2" id="KW-1185">Reference proteome</keyword>
<sequence length="39" mass="4163">MYGHGPDCSWESSDCTAAFCFEVLVSVDILAAAAARDRP</sequence>
<evidence type="ECO:0000313" key="2">
    <source>
        <dbReference type="Proteomes" id="UP000003448"/>
    </source>
</evidence>
<organism evidence="1 2">
    <name type="scientific">Micromonospora lupini str. Lupac 08</name>
    <dbReference type="NCBI Taxonomy" id="1150864"/>
    <lineage>
        <taxon>Bacteria</taxon>
        <taxon>Bacillati</taxon>
        <taxon>Actinomycetota</taxon>
        <taxon>Actinomycetes</taxon>
        <taxon>Micromonosporales</taxon>
        <taxon>Micromonosporaceae</taxon>
        <taxon>Micromonospora</taxon>
    </lineage>
</organism>
<dbReference type="EMBL" id="CAIE01000039">
    <property type="protein sequence ID" value="CCH20614.1"/>
    <property type="molecule type" value="Genomic_DNA"/>
</dbReference>
<name>I0L9W7_9ACTN</name>
<dbReference type="Proteomes" id="UP000003448">
    <property type="component" value="Unassembled WGS sequence"/>
</dbReference>